<dbReference type="Proteomes" id="UP001249851">
    <property type="component" value="Unassembled WGS sequence"/>
</dbReference>
<evidence type="ECO:0000313" key="2">
    <source>
        <dbReference type="Proteomes" id="UP001249851"/>
    </source>
</evidence>
<organism evidence="1 2">
    <name type="scientific">Acropora cervicornis</name>
    <name type="common">Staghorn coral</name>
    <dbReference type="NCBI Taxonomy" id="6130"/>
    <lineage>
        <taxon>Eukaryota</taxon>
        <taxon>Metazoa</taxon>
        <taxon>Cnidaria</taxon>
        <taxon>Anthozoa</taxon>
        <taxon>Hexacorallia</taxon>
        <taxon>Scleractinia</taxon>
        <taxon>Astrocoeniina</taxon>
        <taxon>Acroporidae</taxon>
        <taxon>Acropora</taxon>
    </lineage>
</organism>
<protein>
    <submittedName>
        <fullName evidence="1">Uncharacterized protein</fullName>
    </submittedName>
</protein>
<proteinExistence type="predicted"/>
<name>A0AAD9UYX2_ACRCE</name>
<gene>
    <name evidence="1" type="ORF">P5673_023094</name>
</gene>
<keyword evidence="2" id="KW-1185">Reference proteome</keyword>
<accession>A0AAD9UYX2</accession>
<sequence>MEHSELPSDEALFQLDLKQTIIIVGTVNYSGRRLQGFGMSDGECGNVLLMQKNNTGDRLCYHFKKAVETKKEMEDQLNLLIVQLNETDGQAIAKRLCSQISKTTNAVKQLVKEYVRSQTSIGSKYPSKILVEDALDINSSMWLSIDSEVDLPSSVPYCVKRQLIDLIHINNRCDEELDIIKEEMGQIVKFYEGKL</sequence>
<dbReference type="AlphaFoldDB" id="A0AAD9UYX2"/>
<reference evidence="1" key="2">
    <citation type="journal article" date="2023" name="Science">
        <title>Genomic signatures of disease resistance in endangered staghorn corals.</title>
        <authorList>
            <person name="Vollmer S.V."/>
            <person name="Selwyn J.D."/>
            <person name="Despard B.A."/>
            <person name="Roesel C.L."/>
        </authorList>
    </citation>
    <scope>NUCLEOTIDE SEQUENCE</scope>
    <source>
        <strain evidence="1">K2</strain>
    </source>
</reference>
<comment type="caution">
    <text evidence="1">The sequence shown here is derived from an EMBL/GenBank/DDBJ whole genome shotgun (WGS) entry which is preliminary data.</text>
</comment>
<dbReference type="EMBL" id="JARQWQ010000064">
    <property type="protein sequence ID" value="KAK2555124.1"/>
    <property type="molecule type" value="Genomic_DNA"/>
</dbReference>
<evidence type="ECO:0000313" key="1">
    <source>
        <dbReference type="EMBL" id="KAK2555124.1"/>
    </source>
</evidence>
<reference evidence="1" key="1">
    <citation type="journal article" date="2023" name="G3 (Bethesda)">
        <title>Whole genome assembly and annotation of the endangered Caribbean coral Acropora cervicornis.</title>
        <authorList>
            <person name="Selwyn J.D."/>
            <person name="Vollmer S.V."/>
        </authorList>
    </citation>
    <scope>NUCLEOTIDE SEQUENCE</scope>
    <source>
        <strain evidence="1">K2</strain>
    </source>
</reference>